<comment type="caution">
    <text evidence="3">The sequence shown here is derived from an EMBL/GenBank/DDBJ whole genome shotgun (WGS) entry which is preliminary data.</text>
</comment>
<accession>A0A8J5H367</accession>
<dbReference type="PANTHER" id="PTHR33177:SF24">
    <property type="entry name" value="FILAMENTOUS HEMAGGLUTININ TRANSPORTER"/>
    <property type="match status" value="1"/>
</dbReference>
<dbReference type="InterPro" id="IPR055281">
    <property type="entry name" value="GIR1-2/SIED1"/>
</dbReference>
<feature type="compositionally biased region" description="Low complexity" evidence="1">
    <location>
        <begin position="142"/>
        <end position="161"/>
    </location>
</feature>
<dbReference type="EMBL" id="JACMSC010000006">
    <property type="protein sequence ID" value="KAG6519039.1"/>
    <property type="molecule type" value="Genomic_DNA"/>
</dbReference>
<dbReference type="InterPro" id="IPR056440">
    <property type="entry name" value="Zn-ribbon_GIR1"/>
</dbReference>
<sequence length="250" mass="26352">MVMMTLMRDGPKGKNRGVGIGDEWEALLSHPFLLLRLNEMEIVVSSIVQKRDLITLDLLRSNRSSKALGPPLKISSDNDDLPPLSLIDGAIASQDLNRALDDDALRQAALPGSQSVCTIEKVKRALKRETERQRVGGGGGSASTSASPSPSSSSSSVTTASIRRRADRGDEGLAADGGDGDSASVAARGSLVVVGCPSCLSYVLIPKRNPRCPRCDARLAAASVLSPPPPPPPPPTKRPRIDLNFSLSTL</sequence>
<keyword evidence="4" id="KW-1185">Reference proteome</keyword>
<gene>
    <name evidence="3" type="ORF">ZIOFF_022528</name>
</gene>
<dbReference type="Pfam" id="PF24747">
    <property type="entry name" value="Zn-ribbon_GIR1"/>
    <property type="match status" value="1"/>
</dbReference>
<feature type="compositionally biased region" description="Pro residues" evidence="1">
    <location>
        <begin position="226"/>
        <end position="236"/>
    </location>
</feature>
<feature type="region of interest" description="Disordered" evidence="1">
    <location>
        <begin position="222"/>
        <end position="243"/>
    </location>
</feature>
<dbReference type="AlphaFoldDB" id="A0A8J5H367"/>
<dbReference type="PANTHER" id="PTHR33177">
    <property type="entry name" value="PUTATIVE-RELATED"/>
    <property type="match status" value="1"/>
</dbReference>
<dbReference type="Proteomes" id="UP000734854">
    <property type="component" value="Unassembled WGS sequence"/>
</dbReference>
<evidence type="ECO:0000313" key="3">
    <source>
        <dbReference type="EMBL" id="KAG6519039.1"/>
    </source>
</evidence>
<name>A0A8J5H367_ZINOF</name>
<feature type="compositionally biased region" description="Low complexity" evidence="1">
    <location>
        <begin position="172"/>
        <end position="182"/>
    </location>
</feature>
<protein>
    <recommendedName>
        <fullName evidence="2">GIR1-like zinc ribbon domain-containing protein</fullName>
    </recommendedName>
</protein>
<reference evidence="3 4" key="1">
    <citation type="submission" date="2020-08" db="EMBL/GenBank/DDBJ databases">
        <title>Plant Genome Project.</title>
        <authorList>
            <person name="Zhang R.-G."/>
        </authorList>
    </citation>
    <scope>NUCLEOTIDE SEQUENCE [LARGE SCALE GENOMIC DNA]</scope>
    <source>
        <tissue evidence="3">Rhizome</tissue>
    </source>
</reference>
<feature type="domain" description="GIR1-like zinc ribbon" evidence="2">
    <location>
        <begin position="190"/>
        <end position="216"/>
    </location>
</feature>
<evidence type="ECO:0000259" key="2">
    <source>
        <dbReference type="Pfam" id="PF24747"/>
    </source>
</evidence>
<evidence type="ECO:0000256" key="1">
    <source>
        <dbReference type="SAM" id="MobiDB-lite"/>
    </source>
</evidence>
<feature type="region of interest" description="Disordered" evidence="1">
    <location>
        <begin position="127"/>
        <end position="182"/>
    </location>
</feature>
<organism evidence="3 4">
    <name type="scientific">Zingiber officinale</name>
    <name type="common">Ginger</name>
    <name type="synonym">Amomum zingiber</name>
    <dbReference type="NCBI Taxonomy" id="94328"/>
    <lineage>
        <taxon>Eukaryota</taxon>
        <taxon>Viridiplantae</taxon>
        <taxon>Streptophyta</taxon>
        <taxon>Embryophyta</taxon>
        <taxon>Tracheophyta</taxon>
        <taxon>Spermatophyta</taxon>
        <taxon>Magnoliopsida</taxon>
        <taxon>Liliopsida</taxon>
        <taxon>Zingiberales</taxon>
        <taxon>Zingiberaceae</taxon>
        <taxon>Zingiber</taxon>
    </lineage>
</organism>
<evidence type="ECO:0000313" key="4">
    <source>
        <dbReference type="Proteomes" id="UP000734854"/>
    </source>
</evidence>
<proteinExistence type="predicted"/>